<dbReference type="Proteomes" id="UP000799428">
    <property type="component" value="Unassembled WGS sequence"/>
</dbReference>
<feature type="non-terminal residue" evidence="2">
    <location>
        <position position="213"/>
    </location>
</feature>
<feature type="non-terminal residue" evidence="2">
    <location>
        <position position="1"/>
    </location>
</feature>
<protein>
    <recommendedName>
        <fullName evidence="1">C2H2-type domain-containing protein</fullName>
    </recommendedName>
</protein>
<feature type="domain" description="C2H2-type" evidence="1">
    <location>
        <begin position="134"/>
        <end position="164"/>
    </location>
</feature>
<dbReference type="AlphaFoldDB" id="A0A6G1K951"/>
<keyword evidence="3" id="KW-1185">Reference proteome</keyword>
<name>A0A6G1K951_9PLEO</name>
<evidence type="ECO:0000259" key="1">
    <source>
        <dbReference type="SMART" id="SM00355"/>
    </source>
</evidence>
<feature type="domain" description="C2H2-type" evidence="1">
    <location>
        <begin position="105"/>
        <end position="128"/>
    </location>
</feature>
<sequence>LTKKQKLFVRQWIENFVDRESRSFPANEEVNALATLIHSSPQIILEYIHNKFALTRTSSATSGYSFKEKNRHLGASLDAVERYVIACHRRRAPNDGRRKINIGPYRCTYGCGYRTKRPFDWRRHEETHEPQELWLCHFCRQNEHQNPFLVNRKDKFLSHSKSAHKDWDPEQVSMMSKLDFHAKFDPKCPICPETTDSWNDRCKHIIRHFEDDI</sequence>
<dbReference type="SMART" id="SM00355">
    <property type="entry name" value="ZnF_C2H2"/>
    <property type="match status" value="3"/>
</dbReference>
<dbReference type="InterPro" id="IPR013087">
    <property type="entry name" value="Znf_C2H2_type"/>
</dbReference>
<dbReference type="EMBL" id="MU005770">
    <property type="protein sequence ID" value="KAF2709338.1"/>
    <property type="molecule type" value="Genomic_DNA"/>
</dbReference>
<evidence type="ECO:0000313" key="3">
    <source>
        <dbReference type="Proteomes" id="UP000799428"/>
    </source>
</evidence>
<organism evidence="2 3">
    <name type="scientific">Pleomassaria siparia CBS 279.74</name>
    <dbReference type="NCBI Taxonomy" id="1314801"/>
    <lineage>
        <taxon>Eukaryota</taxon>
        <taxon>Fungi</taxon>
        <taxon>Dikarya</taxon>
        <taxon>Ascomycota</taxon>
        <taxon>Pezizomycotina</taxon>
        <taxon>Dothideomycetes</taxon>
        <taxon>Pleosporomycetidae</taxon>
        <taxon>Pleosporales</taxon>
        <taxon>Pleomassariaceae</taxon>
        <taxon>Pleomassaria</taxon>
    </lineage>
</organism>
<proteinExistence type="predicted"/>
<gene>
    <name evidence="2" type="ORF">K504DRAFT_345106</name>
</gene>
<accession>A0A6G1K951</accession>
<feature type="domain" description="C2H2-type" evidence="1">
    <location>
        <begin position="186"/>
        <end position="208"/>
    </location>
</feature>
<evidence type="ECO:0000313" key="2">
    <source>
        <dbReference type="EMBL" id="KAF2709338.1"/>
    </source>
</evidence>
<dbReference type="OrthoDB" id="10056939at2759"/>
<reference evidence="2" key="1">
    <citation type="journal article" date="2020" name="Stud. Mycol.">
        <title>101 Dothideomycetes genomes: a test case for predicting lifestyles and emergence of pathogens.</title>
        <authorList>
            <person name="Haridas S."/>
            <person name="Albert R."/>
            <person name="Binder M."/>
            <person name="Bloem J."/>
            <person name="Labutti K."/>
            <person name="Salamov A."/>
            <person name="Andreopoulos B."/>
            <person name="Baker S."/>
            <person name="Barry K."/>
            <person name="Bills G."/>
            <person name="Bluhm B."/>
            <person name="Cannon C."/>
            <person name="Castanera R."/>
            <person name="Culley D."/>
            <person name="Daum C."/>
            <person name="Ezra D."/>
            <person name="Gonzalez J."/>
            <person name="Henrissat B."/>
            <person name="Kuo A."/>
            <person name="Liang C."/>
            <person name="Lipzen A."/>
            <person name="Lutzoni F."/>
            <person name="Magnuson J."/>
            <person name="Mondo S."/>
            <person name="Nolan M."/>
            <person name="Ohm R."/>
            <person name="Pangilinan J."/>
            <person name="Park H.-J."/>
            <person name="Ramirez L."/>
            <person name="Alfaro M."/>
            <person name="Sun H."/>
            <person name="Tritt A."/>
            <person name="Yoshinaga Y."/>
            <person name="Zwiers L.-H."/>
            <person name="Turgeon B."/>
            <person name="Goodwin S."/>
            <person name="Spatafora J."/>
            <person name="Crous P."/>
            <person name="Grigoriev I."/>
        </authorList>
    </citation>
    <scope>NUCLEOTIDE SEQUENCE</scope>
    <source>
        <strain evidence="2">CBS 279.74</strain>
    </source>
</reference>